<evidence type="ECO:0000259" key="1">
    <source>
        <dbReference type="Pfam" id="PF14216"/>
    </source>
</evidence>
<dbReference type="OrthoDB" id="3483205at2"/>
<accession>A0A437P8A1</accession>
<proteinExistence type="predicted"/>
<organism evidence="2 3">
    <name type="scientific">Methylobacterium oryzihabitans</name>
    <dbReference type="NCBI Taxonomy" id="2499852"/>
    <lineage>
        <taxon>Bacteria</taxon>
        <taxon>Pseudomonadati</taxon>
        <taxon>Pseudomonadota</taxon>
        <taxon>Alphaproteobacteria</taxon>
        <taxon>Hyphomicrobiales</taxon>
        <taxon>Methylobacteriaceae</taxon>
        <taxon>Methylobacterium</taxon>
    </lineage>
</organism>
<dbReference type="RefSeq" id="WP_127728947.1">
    <property type="nucleotide sequence ID" value="NZ_SACP01000009.1"/>
</dbReference>
<feature type="domain" description="DUF4326" evidence="1">
    <location>
        <begin position="10"/>
        <end position="80"/>
    </location>
</feature>
<sequence>MCRVLNKRTGTHDGAVYIGRGSKWGNPFVIGKDGTRAEVIEKYGRWLADQHLLLRALDELRGRDLVCWCAPLACHGDLLKTLANASRDARIAWRRGVKAAA</sequence>
<name>A0A437P8A1_9HYPH</name>
<dbReference type="EMBL" id="SACP01000009">
    <property type="protein sequence ID" value="RVU18459.1"/>
    <property type="molecule type" value="Genomic_DNA"/>
</dbReference>
<dbReference type="AlphaFoldDB" id="A0A437P8A1"/>
<evidence type="ECO:0000313" key="2">
    <source>
        <dbReference type="EMBL" id="RVU18459.1"/>
    </source>
</evidence>
<dbReference type="InterPro" id="IPR025475">
    <property type="entry name" value="DUF4326"/>
</dbReference>
<protein>
    <submittedName>
        <fullName evidence="2">DUF4326 domain-containing protein</fullName>
    </submittedName>
</protein>
<dbReference type="Pfam" id="PF14216">
    <property type="entry name" value="DUF4326"/>
    <property type="match status" value="1"/>
</dbReference>
<evidence type="ECO:0000313" key="3">
    <source>
        <dbReference type="Proteomes" id="UP000286997"/>
    </source>
</evidence>
<reference evidence="2 3" key="1">
    <citation type="submission" date="2019-01" db="EMBL/GenBank/DDBJ databases">
        <authorList>
            <person name="Chen W.-M."/>
        </authorList>
    </citation>
    <scope>NUCLEOTIDE SEQUENCE [LARGE SCALE GENOMIC DNA]</scope>
    <source>
        <strain evidence="2 3">TER-1</strain>
    </source>
</reference>
<dbReference type="Proteomes" id="UP000286997">
    <property type="component" value="Unassembled WGS sequence"/>
</dbReference>
<gene>
    <name evidence="2" type="ORF">EOE48_11260</name>
</gene>
<comment type="caution">
    <text evidence="2">The sequence shown here is derived from an EMBL/GenBank/DDBJ whole genome shotgun (WGS) entry which is preliminary data.</text>
</comment>
<keyword evidence="3" id="KW-1185">Reference proteome</keyword>